<keyword evidence="2" id="KW-0067">ATP-binding</keyword>
<dbReference type="Proteomes" id="UP000824469">
    <property type="component" value="Unassembled WGS sequence"/>
</dbReference>
<dbReference type="Gene3D" id="3.40.50.300">
    <property type="entry name" value="P-loop containing nucleotide triphosphate hydrolases"/>
    <property type="match status" value="1"/>
</dbReference>
<sequence>KARSLLRMRYAYAARGIEPSPAATQHSTHPSSSADSHRWFHHLCRILLSNSSRVGGSRVPESDVIYGLSRVFGSVLATAIGIGLVTISTSSHIAFAETNDNENHSSCSTDARSFSAETNMDMEKVVRQVRKTVEEHLQKSFAEGGIHPSFTVAAKGQRVAIRFHVPPSCDLSHLIVDVVSRLGLKTEGSSGGSEMILRAWDSAVARQLILIRPDQHVTHGGGTEKGVGKTQEGPLHEITEGNDICVLVFEPLIGSHNAEIEFLKRSPFTIQELDALTSVLIIASGSENTRGALQKKNKDVLKRNGRQNSGPKISSDSKALEALEAMGVKIYGLEALNGSSDKDVISWDNIAGYHEQKREIEDTVLLALRRPEIYDNIAKGTRCKFESNRPRAVLFEGPPGTGKTSCARVIASQAGVPLLYVPLEVVMSKYYGESERLLGSIFNLANELHDGAIIFLDE</sequence>
<keyword evidence="1" id="KW-0547">Nucleotide-binding</keyword>
<organism evidence="4 5">
    <name type="scientific">Taxus chinensis</name>
    <name type="common">Chinese yew</name>
    <name type="synonym">Taxus wallichiana var. chinensis</name>
    <dbReference type="NCBI Taxonomy" id="29808"/>
    <lineage>
        <taxon>Eukaryota</taxon>
        <taxon>Viridiplantae</taxon>
        <taxon>Streptophyta</taxon>
        <taxon>Embryophyta</taxon>
        <taxon>Tracheophyta</taxon>
        <taxon>Spermatophyta</taxon>
        <taxon>Pinopsida</taxon>
        <taxon>Pinidae</taxon>
        <taxon>Conifers II</taxon>
        <taxon>Cupressales</taxon>
        <taxon>Taxaceae</taxon>
        <taxon>Taxus</taxon>
    </lineage>
</organism>
<dbReference type="InterPro" id="IPR027417">
    <property type="entry name" value="P-loop_NTPase"/>
</dbReference>
<proteinExistence type="predicted"/>
<evidence type="ECO:0000313" key="5">
    <source>
        <dbReference type="Proteomes" id="UP000824469"/>
    </source>
</evidence>
<name>A0AA38CRY2_TAXCH</name>
<dbReference type="SUPFAM" id="SSF52540">
    <property type="entry name" value="P-loop containing nucleoside triphosphate hydrolases"/>
    <property type="match status" value="1"/>
</dbReference>
<feature type="non-terminal residue" evidence="4">
    <location>
        <position position="458"/>
    </location>
</feature>
<dbReference type="Pfam" id="PF00004">
    <property type="entry name" value="AAA"/>
    <property type="match status" value="1"/>
</dbReference>
<feature type="non-terminal residue" evidence="4">
    <location>
        <position position="1"/>
    </location>
</feature>
<dbReference type="GO" id="GO:0016887">
    <property type="term" value="F:ATP hydrolysis activity"/>
    <property type="evidence" value="ECO:0007669"/>
    <property type="project" value="InterPro"/>
</dbReference>
<feature type="domain" description="ATPase AAA-type core" evidence="3">
    <location>
        <begin position="393"/>
        <end position="458"/>
    </location>
</feature>
<evidence type="ECO:0000256" key="2">
    <source>
        <dbReference type="ARBA" id="ARBA00022840"/>
    </source>
</evidence>
<dbReference type="InterPro" id="IPR003959">
    <property type="entry name" value="ATPase_AAA_core"/>
</dbReference>
<accession>A0AA38CRY2</accession>
<dbReference type="OMA" id="SADSHRW"/>
<evidence type="ECO:0000256" key="1">
    <source>
        <dbReference type="ARBA" id="ARBA00022741"/>
    </source>
</evidence>
<gene>
    <name evidence="4" type="ORF">KI387_013056</name>
</gene>
<reference evidence="4 5" key="1">
    <citation type="journal article" date="2021" name="Nat. Plants">
        <title>The Taxus genome provides insights into paclitaxel biosynthesis.</title>
        <authorList>
            <person name="Xiong X."/>
            <person name="Gou J."/>
            <person name="Liao Q."/>
            <person name="Li Y."/>
            <person name="Zhou Q."/>
            <person name="Bi G."/>
            <person name="Li C."/>
            <person name="Du R."/>
            <person name="Wang X."/>
            <person name="Sun T."/>
            <person name="Guo L."/>
            <person name="Liang H."/>
            <person name="Lu P."/>
            <person name="Wu Y."/>
            <person name="Zhang Z."/>
            <person name="Ro D.K."/>
            <person name="Shang Y."/>
            <person name="Huang S."/>
            <person name="Yan J."/>
        </authorList>
    </citation>
    <scope>NUCLEOTIDE SEQUENCE [LARGE SCALE GENOMIC DNA]</scope>
    <source>
        <strain evidence="4">Ta-2019</strain>
    </source>
</reference>
<dbReference type="CDD" id="cd19481">
    <property type="entry name" value="RecA-like_protease"/>
    <property type="match status" value="1"/>
</dbReference>
<comment type="caution">
    <text evidence="4">The sequence shown here is derived from an EMBL/GenBank/DDBJ whole genome shotgun (WGS) entry which is preliminary data.</text>
</comment>
<dbReference type="EMBL" id="JAHRHJ020000009">
    <property type="protein sequence ID" value="KAH9301473.1"/>
    <property type="molecule type" value="Genomic_DNA"/>
</dbReference>
<dbReference type="PANTHER" id="PTHR23073">
    <property type="entry name" value="26S PROTEASOME REGULATORY SUBUNIT"/>
    <property type="match status" value="1"/>
</dbReference>
<dbReference type="GO" id="GO:0005524">
    <property type="term" value="F:ATP binding"/>
    <property type="evidence" value="ECO:0007669"/>
    <property type="project" value="UniProtKB-KW"/>
</dbReference>
<keyword evidence="5" id="KW-1185">Reference proteome</keyword>
<dbReference type="InterPro" id="IPR050221">
    <property type="entry name" value="26S_Proteasome_ATPase"/>
</dbReference>
<evidence type="ECO:0000313" key="4">
    <source>
        <dbReference type="EMBL" id="KAH9301473.1"/>
    </source>
</evidence>
<dbReference type="AlphaFoldDB" id="A0AA38CRY2"/>
<protein>
    <recommendedName>
        <fullName evidence="3">ATPase AAA-type core domain-containing protein</fullName>
    </recommendedName>
</protein>
<evidence type="ECO:0000259" key="3">
    <source>
        <dbReference type="Pfam" id="PF00004"/>
    </source>
</evidence>